<name>C4JI35_UNCRE</name>
<dbReference type="KEGG" id="ure:UREG_01460"/>
<dbReference type="eggNOG" id="ENOG502SQCG">
    <property type="taxonomic scope" value="Eukaryota"/>
</dbReference>
<dbReference type="HOGENOM" id="CLU_687347_0_0_1"/>
<protein>
    <submittedName>
        <fullName evidence="1">Uncharacterized protein</fullName>
    </submittedName>
</protein>
<reference evidence="2" key="1">
    <citation type="journal article" date="2009" name="Genome Res.">
        <title>Comparative genomic analyses of the human fungal pathogens Coccidioides and their relatives.</title>
        <authorList>
            <person name="Sharpton T.J."/>
            <person name="Stajich J.E."/>
            <person name="Rounsley S.D."/>
            <person name="Gardner M.J."/>
            <person name="Wortman J.R."/>
            <person name="Jordar V.S."/>
            <person name="Maiti R."/>
            <person name="Kodira C.D."/>
            <person name="Neafsey D.E."/>
            <person name="Zeng Q."/>
            <person name="Hung C.-Y."/>
            <person name="McMahan C."/>
            <person name="Muszewska A."/>
            <person name="Grynberg M."/>
            <person name="Mandel M.A."/>
            <person name="Kellner E.M."/>
            <person name="Barker B.M."/>
            <person name="Galgiani J.N."/>
            <person name="Orbach M.J."/>
            <person name="Kirkland T.N."/>
            <person name="Cole G.T."/>
            <person name="Henn M.R."/>
            <person name="Birren B.W."/>
            <person name="Taylor J.W."/>
        </authorList>
    </citation>
    <scope>NUCLEOTIDE SEQUENCE [LARGE SCALE GENOMIC DNA]</scope>
    <source>
        <strain evidence="2">UAMH 1704</strain>
    </source>
</reference>
<dbReference type="InParanoid" id="C4JI35"/>
<sequence>MSIFGEQYHTAVQKIQSAQLPAIEISALFSFVHSAVVPNDAGRYVLQQLSENPRRTLEETLRSIREDWMTLALKRSILTVELVSPDEVPCEIKAALNERDGHRCRVTGSDTDVKPTYIVAPSVVHDADLRSGGYLRPLLDALVSSKQVEEMLEMLKERNQRNELRNLWLMAQPVRTAFRYGSFKIHKPPYLETPSARIPNVKNDGWQIQAVPPTGRLPFTLDGHGSFYTVPSTPNPDTHLLPARVLLNIQGIISIPLHFSVIEQQIRDGWPPITQGREHTANEANALLLVERYTSINAPRLIDSVMSDNKSGFILMTTITGNPLNLVFYRTTYEEREQIGKDLAEWIQQLRRIPNQTNYLIANTLGGPISDHRYGQGEAWGHTIQFQISLIDSFKMFKGAK</sequence>
<dbReference type="Proteomes" id="UP000002058">
    <property type="component" value="Unassembled WGS sequence"/>
</dbReference>
<dbReference type="OMA" id="THSDIHM"/>
<dbReference type="AlphaFoldDB" id="C4JI35"/>
<keyword evidence="2" id="KW-1185">Reference proteome</keyword>
<gene>
    <name evidence="1" type="ORF">UREG_01460</name>
</gene>
<dbReference type="VEuPathDB" id="FungiDB:UREG_01460"/>
<dbReference type="OrthoDB" id="2906425at2759"/>
<evidence type="ECO:0000313" key="2">
    <source>
        <dbReference type="Proteomes" id="UP000002058"/>
    </source>
</evidence>
<dbReference type="GeneID" id="8440714"/>
<proteinExistence type="predicted"/>
<evidence type="ECO:0000313" key="1">
    <source>
        <dbReference type="EMBL" id="EEP76611.1"/>
    </source>
</evidence>
<dbReference type="RefSeq" id="XP_002541944.1">
    <property type="nucleotide sequence ID" value="XM_002541898.1"/>
</dbReference>
<dbReference type="STRING" id="336963.C4JI35"/>
<dbReference type="EMBL" id="CH476615">
    <property type="protein sequence ID" value="EEP76611.1"/>
    <property type="molecule type" value="Genomic_DNA"/>
</dbReference>
<accession>C4JI35</accession>
<organism evidence="1 2">
    <name type="scientific">Uncinocarpus reesii (strain UAMH 1704)</name>
    <dbReference type="NCBI Taxonomy" id="336963"/>
    <lineage>
        <taxon>Eukaryota</taxon>
        <taxon>Fungi</taxon>
        <taxon>Dikarya</taxon>
        <taxon>Ascomycota</taxon>
        <taxon>Pezizomycotina</taxon>
        <taxon>Eurotiomycetes</taxon>
        <taxon>Eurotiomycetidae</taxon>
        <taxon>Onygenales</taxon>
        <taxon>Onygenaceae</taxon>
        <taxon>Uncinocarpus</taxon>
    </lineage>
</organism>